<evidence type="ECO:0000313" key="4">
    <source>
        <dbReference type="EMBL" id="CAB4828914.1"/>
    </source>
</evidence>
<name>A0A6J6SJV4_9ZZZZ</name>
<dbReference type="Pfam" id="PF09479">
    <property type="entry name" value="Flg_new"/>
    <property type="match status" value="2"/>
</dbReference>
<accession>A0A6J6SJV4</accession>
<dbReference type="EMBL" id="CAFBRY010000037">
    <property type="protein sequence ID" value="CAB5150895.1"/>
    <property type="molecule type" value="Genomic_DNA"/>
</dbReference>
<sequence>MKKIRLLAPILLILTGLTSGITLPATANAIPAYCFTSDMSYNITSGSACSGPVTIPTWVTSIGANSFMNNANITSLTFAARTTQPLSIGYAAFANAVNLRGHLEFPSTTTAIGQYAFYETNLRCYTNLSSVVITTQNLDNTKQVPECGPYTVTYDSGGGTGTLPTQSSVMADETFTVAFDVDTSSSLYSVTQPGYTFLYWSDGLNTYYPNDPYTMSVWNVTLTAIWSEDPPMGPSFYDVYFEANDGNFPSDNSTEKIVSVEGGMDALSSAPTQPTRSGYDFAGWSSDESTVDTAYYVSGNLYLYALWTRIAGGQVTVSSISFATSPAIYQQSNLITATVGESAVVGWVGFFQNGRSIPKCTKVSVNTSTRIATCSWKPANIGTVSIAAVFTPKSGSYTSSSKKTTSVRVVRRS</sequence>
<evidence type="ECO:0000313" key="3">
    <source>
        <dbReference type="EMBL" id="CAB4735100.1"/>
    </source>
</evidence>
<dbReference type="InterPro" id="IPR026906">
    <property type="entry name" value="LRR_5"/>
</dbReference>
<dbReference type="Gene3D" id="3.80.10.10">
    <property type="entry name" value="Ribonuclease Inhibitor"/>
    <property type="match status" value="1"/>
</dbReference>
<dbReference type="Gene3D" id="2.60.40.10">
    <property type="entry name" value="Immunoglobulins"/>
    <property type="match status" value="1"/>
</dbReference>
<dbReference type="Pfam" id="PF13306">
    <property type="entry name" value="LRR_5"/>
    <property type="match status" value="1"/>
</dbReference>
<evidence type="ECO:0000256" key="1">
    <source>
        <dbReference type="ARBA" id="ARBA00004196"/>
    </source>
</evidence>
<organism evidence="3">
    <name type="scientific">freshwater metagenome</name>
    <dbReference type="NCBI Taxonomy" id="449393"/>
    <lineage>
        <taxon>unclassified sequences</taxon>
        <taxon>metagenomes</taxon>
        <taxon>ecological metagenomes</taxon>
    </lineage>
</organism>
<dbReference type="InterPro" id="IPR013378">
    <property type="entry name" value="InlB-like_B-rpt"/>
</dbReference>
<dbReference type="EMBL" id="CAFABC010000038">
    <property type="protein sequence ID" value="CAB4828914.1"/>
    <property type="molecule type" value="Genomic_DNA"/>
</dbReference>
<evidence type="ECO:0000313" key="2">
    <source>
        <dbReference type="EMBL" id="CAB4342325.1"/>
    </source>
</evidence>
<dbReference type="InterPro" id="IPR042229">
    <property type="entry name" value="Listeria/Bacterioides_rpt_sf"/>
</dbReference>
<dbReference type="EMBL" id="CAEZYO010000038">
    <property type="protein sequence ID" value="CAB4735100.1"/>
    <property type="molecule type" value="Genomic_DNA"/>
</dbReference>
<evidence type="ECO:0000313" key="5">
    <source>
        <dbReference type="EMBL" id="CAB5150895.1"/>
    </source>
</evidence>
<dbReference type="Gene3D" id="2.60.40.4270">
    <property type="entry name" value="Listeria-Bacteroides repeat domain"/>
    <property type="match status" value="2"/>
</dbReference>
<dbReference type="EMBL" id="CAESAH010000038">
    <property type="protein sequence ID" value="CAB4342325.1"/>
    <property type="molecule type" value="Genomic_DNA"/>
</dbReference>
<dbReference type="NCBIfam" id="TIGR02543">
    <property type="entry name" value="List_Bact_rpt"/>
    <property type="match status" value="1"/>
</dbReference>
<protein>
    <submittedName>
        <fullName evidence="3">Unannotated protein</fullName>
    </submittedName>
</protein>
<dbReference type="AlphaFoldDB" id="A0A6J6SJV4"/>
<comment type="subcellular location">
    <subcellularLocation>
        <location evidence="1">Cell envelope</location>
    </subcellularLocation>
</comment>
<proteinExistence type="predicted"/>
<reference evidence="3" key="1">
    <citation type="submission" date="2020-05" db="EMBL/GenBank/DDBJ databases">
        <authorList>
            <person name="Chiriac C."/>
            <person name="Salcher M."/>
            <person name="Ghai R."/>
            <person name="Kavagutti S V."/>
        </authorList>
    </citation>
    <scope>NUCLEOTIDE SEQUENCE</scope>
</reference>
<dbReference type="InterPro" id="IPR013783">
    <property type="entry name" value="Ig-like_fold"/>
</dbReference>
<dbReference type="InterPro" id="IPR032675">
    <property type="entry name" value="LRR_dom_sf"/>
</dbReference>
<dbReference type="GO" id="GO:0030313">
    <property type="term" value="C:cell envelope"/>
    <property type="evidence" value="ECO:0007669"/>
    <property type="project" value="UniProtKB-SubCell"/>
</dbReference>
<gene>
    <name evidence="3" type="ORF">UFOPK2731_01114</name>
    <name evidence="4" type="ORF">UFOPK3161_01127</name>
    <name evidence="2" type="ORF">UFOPK3962_01105</name>
    <name evidence="5" type="ORF">UFOPK4427_01085</name>
</gene>